<feature type="compositionally biased region" description="Pro residues" evidence="1">
    <location>
        <begin position="141"/>
        <end position="151"/>
    </location>
</feature>
<keyword evidence="3" id="KW-1185">Reference proteome</keyword>
<reference evidence="2 3" key="1">
    <citation type="journal article" date="2020" name="Nature">
        <title>Six reference-quality genomes reveal evolution of bat adaptations.</title>
        <authorList>
            <person name="Jebb D."/>
            <person name="Huang Z."/>
            <person name="Pippel M."/>
            <person name="Hughes G.M."/>
            <person name="Lavrichenko K."/>
            <person name="Devanna P."/>
            <person name="Winkler S."/>
            <person name="Jermiin L.S."/>
            <person name="Skirmuntt E.C."/>
            <person name="Katzourakis A."/>
            <person name="Burkitt-Gray L."/>
            <person name="Ray D.A."/>
            <person name="Sullivan K.A.M."/>
            <person name="Roscito J.G."/>
            <person name="Kirilenko B.M."/>
            <person name="Davalos L.M."/>
            <person name="Corthals A.P."/>
            <person name="Power M.L."/>
            <person name="Jones G."/>
            <person name="Ransome R.D."/>
            <person name="Dechmann D.K.N."/>
            <person name="Locatelli A.G."/>
            <person name="Puechmaille S.J."/>
            <person name="Fedrigo O."/>
            <person name="Jarvis E.D."/>
            <person name="Hiller M."/>
            <person name="Vernes S.C."/>
            <person name="Myers E.W."/>
            <person name="Teeling E.C."/>
        </authorList>
    </citation>
    <scope>NUCLEOTIDE SEQUENCE [LARGE SCALE GENOMIC DNA]</scope>
    <source>
        <strain evidence="2">MMolMol1</strain>
        <tissue evidence="2">Muscle</tissue>
    </source>
</reference>
<evidence type="ECO:0000313" key="2">
    <source>
        <dbReference type="EMBL" id="KAF6471627.1"/>
    </source>
</evidence>
<evidence type="ECO:0000256" key="1">
    <source>
        <dbReference type="SAM" id="MobiDB-lite"/>
    </source>
</evidence>
<dbReference type="AlphaFoldDB" id="A0A7J8HH69"/>
<evidence type="ECO:0000313" key="3">
    <source>
        <dbReference type="Proteomes" id="UP000550707"/>
    </source>
</evidence>
<name>A0A7J8HH69_MOLMO</name>
<gene>
    <name evidence="2" type="ORF">HJG59_011005</name>
</gene>
<dbReference type="EMBL" id="JACASF010000006">
    <property type="protein sequence ID" value="KAF6471627.1"/>
    <property type="molecule type" value="Genomic_DNA"/>
</dbReference>
<accession>A0A7J8HH69</accession>
<feature type="region of interest" description="Disordered" evidence="1">
    <location>
        <begin position="1"/>
        <end position="53"/>
    </location>
</feature>
<dbReference type="Proteomes" id="UP000550707">
    <property type="component" value="Unassembled WGS sequence"/>
</dbReference>
<organism evidence="2 3">
    <name type="scientific">Molossus molossus</name>
    <name type="common">Pallas' mastiff bat</name>
    <name type="synonym">Vespertilio molossus</name>
    <dbReference type="NCBI Taxonomy" id="27622"/>
    <lineage>
        <taxon>Eukaryota</taxon>
        <taxon>Metazoa</taxon>
        <taxon>Chordata</taxon>
        <taxon>Craniata</taxon>
        <taxon>Vertebrata</taxon>
        <taxon>Euteleostomi</taxon>
        <taxon>Mammalia</taxon>
        <taxon>Eutheria</taxon>
        <taxon>Laurasiatheria</taxon>
        <taxon>Chiroptera</taxon>
        <taxon>Yangochiroptera</taxon>
        <taxon>Molossidae</taxon>
        <taxon>Molossus</taxon>
    </lineage>
</organism>
<protein>
    <submittedName>
        <fullName evidence="2">Uncharacterized protein</fullName>
    </submittedName>
</protein>
<sequence>MAGRGAINAGAEQTLPSRRRSVPRFAGRWPLRALGKAETNPPGSEKAGARQQDAQLTKKGGLLVRVCLWQTDGATAARRLAHQAGKTIFCPNKRLRRGNERPPHPGTLNAGPFSSGWGNLEFKPGFHRRILCANRPDKPKPPSTPLPPAAYPPARDGPFCLKSH</sequence>
<feature type="region of interest" description="Disordered" evidence="1">
    <location>
        <begin position="94"/>
        <end position="114"/>
    </location>
</feature>
<feature type="region of interest" description="Disordered" evidence="1">
    <location>
        <begin position="134"/>
        <end position="164"/>
    </location>
</feature>
<proteinExistence type="predicted"/>
<comment type="caution">
    <text evidence="2">The sequence shown here is derived from an EMBL/GenBank/DDBJ whole genome shotgun (WGS) entry which is preliminary data.</text>
</comment>